<protein>
    <recommendedName>
        <fullName evidence="1">F-box domain-containing protein</fullName>
    </recommendedName>
</protein>
<dbReference type="AlphaFoldDB" id="A0A1E5VQ50"/>
<dbReference type="SUPFAM" id="SSF81383">
    <property type="entry name" value="F-box domain"/>
    <property type="match status" value="1"/>
</dbReference>
<dbReference type="SMART" id="SM00256">
    <property type="entry name" value="FBOX"/>
    <property type="match status" value="1"/>
</dbReference>
<dbReference type="Pfam" id="PF00646">
    <property type="entry name" value="F-box"/>
    <property type="match status" value="1"/>
</dbReference>
<dbReference type="PANTHER" id="PTHR31672">
    <property type="entry name" value="BNACNNG10540D PROTEIN"/>
    <property type="match status" value="1"/>
</dbReference>
<dbReference type="InterPro" id="IPR036047">
    <property type="entry name" value="F-box-like_dom_sf"/>
</dbReference>
<evidence type="ECO:0000259" key="1">
    <source>
        <dbReference type="SMART" id="SM00256"/>
    </source>
</evidence>
<feature type="domain" description="F-box" evidence="1">
    <location>
        <begin position="18"/>
        <end position="58"/>
    </location>
</feature>
<dbReference type="OrthoDB" id="670864at2759"/>
<evidence type="ECO:0000313" key="2">
    <source>
        <dbReference type="EMBL" id="OEL27250.1"/>
    </source>
</evidence>
<dbReference type="PANTHER" id="PTHR31672:SF2">
    <property type="entry name" value="F-BOX DOMAIN-CONTAINING PROTEIN"/>
    <property type="match status" value="1"/>
</dbReference>
<sequence length="370" mass="41354">MTATQAEEEASTCTSVQLNDDVVTEILLRLPSTSVLRSRAVSKAWRAITTRPDFLAAHARRRPLELIVEAAAGALHTVPLGSHDKAKRRCLHPGGYPADCWLVASCDGLLLLEIRAHAQIGCIERLLVCNPVTRQWTPTVPPRSDMLTRFCGFYLHRPSGEHRLLFLANDHEYGGFGRSASHHVRSLEAGETRRLGPAARAVHMFDVAPNAFGHRGNLHWLAEKADDEIVVFDTVEETFRRMSRPPVGGGYDAHHKLFLLETDGMLAAAAVRGRSVDLWVMEGYSNDQSWTRRHRIGLPPPLRHVSWVMVGPTPNAILVGRFLDNAAVLCDLTEKVLKRIQLSRAEDLTAHVFRDSLQRHAFFDLQQEQS</sequence>
<comment type="caution">
    <text evidence="2">The sequence shown here is derived from an EMBL/GenBank/DDBJ whole genome shotgun (WGS) entry which is preliminary data.</text>
</comment>
<proteinExistence type="predicted"/>
<dbReference type="Proteomes" id="UP000095767">
    <property type="component" value="Unassembled WGS sequence"/>
</dbReference>
<dbReference type="CDD" id="cd22157">
    <property type="entry name" value="F-box_AtFBW1-like"/>
    <property type="match status" value="1"/>
</dbReference>
<organism evidence="2 3">
    <name type="scientific">Dichanthelium oligosanthes</name>
    <dbReference type="NCBI Taxonomy" id="888268"/>
    <lineage>
        <taxon>Eukaryota</taxon>
        <taxon>Viridiplantae</taxon>
        <taxon>Streptophyta</taxon>
        <taxon>Embryophyta</taxon>
        <taxon>Tracheophyta</taxon>
        <taxon>Spermatophyta</taxon>
        <taxon>Magnoliopsida</taxon>
        <taxon>Liliopsida</taxon>
        <taxon>Poales</taxon>
        <taxon>Poaceae</taxon>
        <taxon>PACMAD clade</taxon>
        <taxon>Panicoideae</taxon>
        <taxon>Panicodae</taxon>
        <taxon>Paniceae</taxon>
        <taxon>Dichantheliinae</taxon>
        <taxon>Dichanthelium</taxon>
    </lineage>
</organism>
<dbReference type="NCBIfam" id="TIGR01640">
    <property type="entry name" value="F_box_assoc_1"/>
    <property type="match status" value="1"/>
</dbReference>
<dbReference type="InterPro" id="IPR001810">
    <property type="entry name" value="F-box_dom"/>
</dbReference>
<dbReference type="STRING" id="888268.A0A1E5VQ50"/>
<accession>A0A1E5VQ50</accession>
<reference evidence="2 3" key="1">
    <citation type="submission" date="2016-09" db="EMBL/GenBank/DDBJ databases">
        <title>The draft genome of Dichanthelium oligosanthes: A C3 panicoid grass species.</title>
        <authorList>
            <person name="Studer A.J."/>
            <person name="Schnable J.C."/>
            <person name="Brutnell T.P."/>
        </authorList>
    </citation>
    <scope>NUCLEOTIDE SEQUENCE [LARGE SCALE GENOMIC DNA]</scope>
    <source>
        <strain evidence="3">cv. Kellogg 1175</strain>
        <tissue evidence="2">Leaf</tissue>
    </source>
</reference>
<dbReference type="Pfam" id="PF08268">
    <property type="entry name" value="FBA_3"/>
    <property type="match status" value="1"/>
</dbReference>
<dbReference type="InterPro" id="IPR013187">
    <property type="entry name" value="F-box-assoc_dom_typ3"/>
</dbReference>
<name>A0A1E5VQ50_9POAL</name>
<gene>
    <name evidence="2" type="ORF">BAE44_0011729</name>
</gene>
<dbReference type="InterPro" id="IPR017451">
    <property type="entry name" value="F-box-assoc_interact_dom"/>
</dbReference>
<evidence type="ECO:0000313" key="3">
    <source>
        <dbReference type="Proteomes" id="UP000095767"/>
    </source>
</evidence>
<dbReference type="InterPro" id="IPR050796">
    <property type="entry name" value="SCF_F-box_component"/>
</dbReference>
<dbReference type="EMBL" id="LWDX02032984">
    <property type="protein sequence ID" value="OEL27250.1"/>
    <property type="molecule type" value="Genomic_DNA"/>
</dbReference>
<keyword evidence="3" id="KW-1185">Reference proteome</keyword>